<dbReference type="InterPro" id="IPR001611">
    <property type="entry name" value="Leu-rich_rpt"/>
</dbReference>
<organism evidence="6">
    <name type="scientific">Arcella intermedia</name>
    <dbReference type="NCBI Taxonomy" id="1963864"/>
    <lineage>
        <taxon>Eukaryota</taxon>
        <taxon>Amoebozoa</taxon>
        <taxon>Tubulinea</taxon>
        <taxon>Elardia</taxon>
        <taxon>Arcellinida</taxon>
        <taxon>Sphaerothecina</taxon>
        <taxon>Arcellidae</taxon>
        <taxon>Arcella</taxon>
    </lineage>
</organism>
<dbReference type="Pfam" id="PF23598">
    <property type="entry name" value="LRR_14"/>
    <property type="match status" value="1"/>
</dbReference>
<evidence type="ECO:0000313" key="6">
    <source>
        <dbReference type="EMBL" id="NDV29359.1"/>
    </source>
</evidence>
<dbReference type="PANTHER" id="PTHR48057:SF29">
    <property type="entry name" value="OS02G0609900 PROTEIN"/>
    <property type="match status" value="1"/>
</dbReference>
<evidence type="ECO:0000259" key="5">
    <source>
        <dbReference type="Pfam" id="PF23598"/>
    </source>
</evidence>
<keyword evidence="1" id="KW-0433">Leucine-rich repeat</keyword>
<feature type="domain" description="Disease resistance R13L4/SHOC-2-like LRR" evidence="5">
    <location>
        <begin position="205"/>
        <end position="395"/>
    </location>
</feature>
<dbReference type="AlphaFoldDB" id="A0A6B2KX93"/>
<evidence type="ECO:0000256" key="1">
    <source>
        <dbReference type="ARBA" id="ARBA00022614"/>
    </source>
</evidence>
<feature type="transmembrane region" description="Helical" evidence="4">
    <location>
        <begin position="881"/>
        <end position="905"/>
    </location>
</feature>
<keyword evidence="4" id="KW-1133">Transmembrane helix</keyword>
<dbReference type="SMART" id="SM00365">
    <property type="entry name" value="LRR_SD22"/>
    <property type="match status" value="6"/>
</dbReference>
<dbReference type="FunFam" id="3.80.10.10:FF:000041">
    <property type="entry name" value="LRR receptor-like serine/threonine-protein kinase ERECTA"/>
    <property type="match status" value="2"/>
</dbReference>
<dbReference type="PRINTS" id="PR00019">
    <property type="entry name" value="LEURICHRPT"/>
</dbReference>
<dbReference type="EMBL" id="GIBP01000390">
    <property type="protein sequence ID" value="NDV29359.1"/>
    <property type="molecule type" value="Transcribed_RNA"/>
</dbReference>
<dbReference type="SUPFAM" id="SSF52058">
    <property type="entry name" value="L domain-like"/>
    <property type="match status" value="1"/>
</dbReference>
<dbReference type="CDD" id="cd12087">
    <property type="entry name" value="TM_EGFR-like"/>
    <property type="match status" value="1"/>
</dbReference>
<dbReference type="PANTHER" id="PTHR48057">
    <property type="entry name" value="LEUCINE-RICH REPEAT SERINE/THREONINE-PROTEIN KINASE 1"/>
    <property type="match status" value="1"/>
</dbReference>
<sequence>MLSATGGITCAWPGLACDTLNNHVNGLLMTNKGSWGGTIPESLASLSFLTFLQLGNMKLRGTVPAALFELPLVELNLFDNSLSGDVVSRVPGTMMHLDLSGNSFTGSLSPFLFEATNLTFLKLDDNEITGTIPDNIGLSVNLRTLILGGNFLSGVIPTSLVDLIQLKYLDLSSNMLYDNVIPTFIGQLYQLLQLDLSKNNLNGPIPESIFYLTQLQYLFLGKNHLSGTIPESIGQLSSLAFLDLSNNDLSGTIPTSFWSLSYLTSLWMNCNHLEGSIPSQISSLTNLQNLFLYQNNISGVAEEIFYLDSLRNIDISENSLTGTTPSIIGQNLTSLSLRGNLLNGSISNLSSISGTIKLYELDYSSNQLTGTIPIFLSLMPTLKGLYLDFNNLSGDIVNIFSSFYLSYISVMHNSLTGSLPEKLMANVVDINIASNQFTGTIPTMLFDYCVNLSSFQIQDNHFNGTIPQLNLNFLTRLKLAANDFTGTIPKVLNLPSLTELDLSFIPFEQDTIPSQIGDLTSLISLALYSNNFKAISPNFSQLSNLVNLDLADNQLNNISVIGTLTNLQTLDLSYNKLVSISVLKNLVNLKELYLKDMQLTGSIPTELFLLTQLTLLDLSYNYFNGTIPTQLGYLSALKYLDFSNNSLCNGCWQFSQDSCQLSNQFISSCLCSCSTNNCPTPTNCPVANITVPSPNEHPSTPSPLPVPGACFNPDLQLLGYCDNMIWILNSTKINNQKTLVVSNTQVIIDGNISQVDLSFTSSTVSIKGDYVGKDSNISLVNSLLFIQNNLKLNNGTISLTFSSSINVNGDVDLSNSNLLVDLNLFQNNQNVELIHSNSSNPIFLPHISLLNAPQDMCTSVTYKVAIQSVVLSSHECPTNSITLIASIVGGILGSICIILVVVYIIRRNSQYDKSFKNLQVQPAF</sequence>
<reference evidence="6" key="1">
    <citation type="journal article" date="2020" name="J. Eukaryot. Microbiol.">
        <title>De novo Sequencing, Assembly and Annotation of the Transcriptome for the Free-Living Testate Amoeba Arcella intermedia.</title>
        <authorList>
            <person name="Ribeiro G.M."/>
            <person name="Porfirio-Sousa A.L."/>
            <person name="Maurer-Alcala X.X."/>
            <person name="Katz L.A."/>
            <person name="Lahr D.J.G."/>
        </authorList>
    </citation>
    <scope>NUCLEOTIDE SEQUENCE</scope>
</reference>
<dbReference type="InterPro" id="IPR025875">
    <property type="entry name" value="Leu-rich_rpt_4"/>
</dbReference>
<dbReference type="InterPro" id="IPR052595">
    <property type="entry name" value="LRRC69/RLP"/>
</dbReference>
<dbReference type="InterPro" id="IPR055414">
    <property type="entry name" value="LRR_R13L4/SHOC2-like"/>
</dbReference>
<dbReference type="SMART" id="SM00369">
    <property type="entry name" value="LRR_TYP"/>
    <property type="match status" value="7"/>
</dbReference>
<dbReference type="Pfam" id="PF12799">
    <property type="entry name" value="LRR_4"/>
    <property type="match status" value="1"/>
</dbReference>
<name>A0A6B2KX93_9EUKA</name>
<protein>
    <recommendedName>
        <fullName evidence="5">Disease resistance R13L4/SHOC-2-like LRR domain-containing protein</fullName>
    </recommendedName>
</protein>
<evidence type="ECO:0000256" key="3">
    <source>
        <dbReference type="ARBA" id="ARBA00023136"/>
    </source>
</evidence>
<keyword evidence="2" id="KW-0677">Repeat</keyword>
<dbReference type="FunFam" id="3.80.10.10:FF:000095">
    <property type="entry name" value="LRR receptor-like serine/threonine-protein kinase GSO1"/>
    <property type="match status" value="1"/>
</dbReference>
<evidence type="ECO:0000256" key="4">
    <source>
        <dbReference type="SAM" id="Phobius"/>
    </source>
</evidence>
<dbReference type="PROSITE" id="PS51450">
    <property type="entry name" value="LRR"/>
    <property type="match status" value="2"/>
</dbReference>
<dbReference type="InterPro" id="IPR032675">
    <property type="entry name" value="LRR_dom_sf"/>
</dbReference>
<dbReference type="InterPro" id="IPR003591">
    <property type="entry name" value="Leu-rich_rpt_typical-subtyp"/>
</dbReference>
<evidence type="ECO:0000256" key="2">
    <source>
        <dbReference type="ARBA" id="ARBA00022737"/>
    </source>
</evidence>
<dbReference type="SUPFAM" id="SSF52047">
    <property type="entry name" value="RNI-like"/>
    <property type="match status" value="1"/>
</dbReference>
<keyword evidence="4" id="KW-0812">Transmembrane</keyword>
<accession>A0A6B2KX93</accession>
<dbReference type="Pfam" id="PF00560">
    <property type="entry name" value="LRR_1"/>
    <property type="match status" value="4"/>
</dbReference>
<dbReference type="Gene3D" id="3.80.10.10">
    <property type="entry name" value="Ribonuclease Inhibitor"/>
    <property type="match status" value="8"/>
</dbReference>
<proteinExistence type="predicted"/>
<keyword evidence="3 4" id="KW-0472">Membrane</keyword>